<keyword evidence="5 8" id="KW-0645">Protease</keyword>
<dbReference type="AlphaFoldDB" id="A0A1Q3DUD1"/>
<evidence type="ECO:0000256" key="1">
    <source>
        <dbReference type="ARBA" id="ARBA00007447"/>
    </source>
</evidence>
<dbReference type="CDD" id="cd05471">
    <property type="entry name" value="pepsin_like"/>
    <property type="match status" value="1"/>
</dbReference>
<feature type="signal peptide" evidence="6">
    <location>
        <begin position="1"/>
        <end position="20"/>
    </location>
</feature>
<evidence type="ECO:0000256" key="4">
    <source>
        <dbReference type="PIRSR" id="PIRSR601461-2"/>
    </source>
</evidence>
<dbReference type="STRING" id="5353.A0A1Q3DUD1"/>
<feature type="active site" evidence="3">
    <location>
        <position position="131"/>
    </location>
</feature>
<comment type="caution">
    <text evidence="8">The sequence shown here is derived from an EMBL/GenBank/DDBJ whole genome shotgun (WGS) entry which is preliminary data.</text>
</comment>
<sequence>MLRRVSILVLLGLGLHFLCAASPTKRHGVSIALPKRSSLTKLDGTFDYDKAVAQTVATQNKHRQNLVNYLNNFGYLPEGMEIKPVVTAPPRNQSRFDKRQTEALIDEGDDELWAGQISIGSPAQKFLVDIDTGSSDLWIPSSSCKSSVCSSKHKYNAGSSSTSKKLSGTFSIQYGDGSSVSGPIYDDTVTVAGITVTEQTLSGVTELSSDFENDPTDGVFGFAYPKISNLQANTFFVNAFLQDAVSSNEFSLFLASSGSELFLGGTNTEKYSGVPEFHNVDLSTGFWQISGASITYGSSTAVSGFETIIDSGTTIMYGPPAAVKKFYAKISGSQLYDATNGLYSFPCSTSSSISFSWGGKSFAISSKNFNLGQTGTGSAQCVGALAGLDLGLGSSTWLLGDSFMKNVYTVFSFEQNAVGPPESVIPLDSELQSCQEYHDLFRV</sequence>
<dbReference type="PANTHER" id="PTHR47966:SF51">
    <property type="entry name" value="BETA-SITE APP-CLEAVING ENZYME, ISOFORM A-RELATED"/>
    <property type="match status" value="1"/>
</dbReference>
<dbReference type="Pfam" id="PF00026">
    <property type="entry name" value="Asp"/>
    <property type="match status" value="1"/>
</dbReference>
<evidence type="ECO:0000256" key="2">
    <source>
        <dbReference type="ARBA" id="ARBA00022750"/>
    </source>
</evidence>
<comment type="similarity">
    <text evidence="1 5">Belongs to the peptidase A1 family.</text>
</comment>
<keyword evidence="2 5" id="KW-0064">Aspartyl protease</keyword>
<dbReference type="PANTHER" id="PTHR47966">
    <property type="entry name" value="BETA-SITE APP-CLEAVING ENZYME, ISOFORM A-RELATED"/>
    <property type="match status" value="1"/>
</dbReference>
<dbReference type="InterPro" id="IPR034164">
    <property type="entry name" value="Pepsin-like_dom"/>
</dbReference>
<gene>
    <name evidence="8" type="ORF">LENED_000007</name>
</gene>
<name>A0A1Q3DUD1_LENED</name>
<evidence type="ECO:0000256" key="3">
    <source>
        <dbReference type="PIRSR" id="PIRSR601461-1"/>
    </source>
</evidence>
<feature type="chain" id="PRO_5012795087" evidence="6">
    <location>
        <begin position="21"/>
        <end position="443"/>
    </location>
</feature>
<dbReference type="InterPro" id="IPR021109">
    <property type="entry name" value="Peptidase_aspartic_dom_sf"/>
</dbReference>
<evidence type="ECO:0000256" key="6">
    <source>
        <dbReference type="SAM" id="SignalP"/>
    </source>
</evidence>
<accession>A0A1Q3DUD1</accession>
<reference evidence="8 9" key="2">
    <citation type="submission" date="2017-02" db="EMBL/GenBank/DDBJ databases">
        <title>A genome survey and senescence transcriptome analysis in Lentinula edodes.</title>
        <authorList>
            <person name="Sakamoto Y."/>
            <person name="Nakade K."/>
            <person name="Sato S."/>
            <person name="Yoshida Y."/>
            <person name="Miyazaki K."/>
            <person name="Natsume S."/>
            <person name="Konno N."/>
        </authorList>
    </citation>
    <scope>NUCLEOTIDE SEQUENCE [LARGE SCALE GENOMIC DNA]</scope>
    <source>
        <strain evidence="8 9">NBRC 111202</strain>
    </source>
</reference>
<dbReference type="PROSITE" id="PS51767">
    <property type="entry name" value="PEPTIDASE_A1"/>
    <property type="match status" value="1"/>
</dbReference>
<feature type="disulfide bond" evidence="4">
    <location>
        <begin position="144"/>
        <end position="149"/>
    </location>
</feature>
<dbReference type="PRINTS" id="PR00792">
    <property type="entry name" value="PEPSIN"/>
</dbReference>
<reference evidence="8 9" key="1">
    <citation type="submission" date="2016-08" db="EMBL/GenBank/DDBJ databases">
        <authorList>
            <consortium name="Lentinula edodes genome sequencing consortium"/>
            <person name="Sakamoto Y."/>
            <person name="Nakade K."/>
            <person name="Sato S."/>
            <person name="Yoshida Y."/>
            <person name="Miyazaki K."/>
            <person name="Natsume S."/>
            <person name="Konno N."/>
        </authorList>
    </citation>
    <scope>NUCLEOTIDE SEQUENCE [LARGE SCALE GENOMIC DNA]</scope>
    <source>
        <strain evidence="8 9">NBRC 111202</strain>
    </source>
</reference>
<evidence type="ECO:0000256" key="5">
    <source>
        <dbReference type="RuleBase" id="RU000454"/>
    </source>
</evidence>
<keyword evidence="9" id="KW-1185">Reference proteome</keyword>
<evidence type="ECO:0000313" key="9">
    <source>
        <dbReference type="Proteomes" id="UP000188533"/>
    </source>
</evidence>
<feature type="domain" description="Peptidase A1" evidence="7">
    <location>
        <begin position="113"/>
        <end position="421"/>
    </location>
</feature>
<dbReference type="PROSITE" id="PS00141">
    <property type="entry name" value="ASP_PROTEASE"/>
    <property type="match status" value="1"/>
</dbReference>
<proteinExistence type="inferred from homology"/>
<dbReference type="FunFam" id="2.40.70.10:FF:000008">
    <property type="entry name" value="Cathepsin D"/>
    <property type="match status" value="1"/>
</dbReference>
<keyword evidence="6" id="KW-0732">Signal</keyword>
<dbReference type="InterPro" id="IPR001461">
    <property type="entry name" value="Aspartic_peptidase_A1"/>
</dbReference>
<organism evidence="8 9">
    <name type="scientific">Lentinula edodes</name>
    <name type="common">Shiitake mushroom</name>
    <name type="synonym">Lentinus edodes</name>
    <dbReference type="NCBI Taxonomy" id="5353"/>
    <lineage>
        <taxon>Eukaryota</taxon>
        <taxon>Fungi</taxon>
        <taxon>Dikarya</taxon>
        <taxon>Basidiomycota</taxon>
        <taxon>Agaricomycotina</taxon>
        <taxon>Agaricomycetes</taxon>
        <taxon>Agaricomycetidae</taxon>
        <taxon>Agaricales</taxon>
        <taxon>Marasmiineae</taxon>
        <taxon>Omphalotaceae</taxon>
        <taxon>Lentinula</taxon>
    </lineage>
</organism>
<dbReference type="GO" id="GO:0004190">
    <property type="term" value="F:aspartic-type endopeptidase activity"/>
    <property type="evidence" value="ECO:0007669"/>
    <property type="project" value="UniProtKB-KW"/>
</dbReference>
<dbReference type="EMBL" id="BDGU01000001">
    <property type="protein sequence ID" value="GAV98621.1"/>
    <property type="molecule type" value="Genomic_DNA"/>
</dbReference>
<dbReference type="Proteomes" id="UP000188533">
    <property type="component" value="Unassembled WGS sequence"/>
</dbReference>
<dbReference type="InterPro" id="IPR033121">
    <property type="entry name" value="PEPTIDASE_A1"/>
</dbReference>
<evidence type="ECO:0000259" key="7">
    <source>
        <dbReference type="PROSITE" id="PS51767"/>
    </source>
</evidence>
<keyword evidence="5" id="KW-0378">Hydrolase</keyword>
<feature type="active site" evidence="3">
    <location>
        <position position="310"/>
    </location>
</feature>
<dbReference type="Gene3D" id="2.40.70.10">
    <property type="entry name" value="Acid Proteases"/>
    <property type="match status" value="2"/>
</dbReference>
<evidence type="ECO:0000313" key="8">
    <source>
        <dbReference type="EMBL" id="GAV98621.1"/>
    </source>
</evidence>
<protein>
    <submittedName>
        <fullName evidence="8">Acid protease</fullName>
    </submittedName>
</protein>
<dbReference type="InterPro" id="IPR001969">
    <property type="entry name" value="Aspartic_peptidase_AS"/>
</dbReference>
<dbReference type="SUPFAM" id="SSF50630">
    <property type="entry name" value="Acid proteases"/>
    <property type="match status" value="1"/>
</dbReference>
<keyword evidence="4" id="KW-1015">Disulfide bond</keyword>
<dbReference type="GO" id="GO:0006508">
    <property type="term" value="P:proteolysis"/>
    <property type="evidence" value="ECO:0007669"/>
    <property type="project" value="UniProtKB-KW"/>
</dbReference>